<dbReference type="OrthoDB" id="1859224at2"/>
<evidence type="ECO:0000313" key="2">
    <source>
        <dbReference type="EMBL" id="SDF58093.1"/>
    </source>
</evidence>
<proteinExistence type="predicted"/>
<dbReference type="RefSeq" id="WP_091230532.1">
    <property type="nucleotide sequence ID" value="NZ_FNBG01000013.1"/>
</dbReference>
<dbReference type="STRING" id="670482.SAMN04488542_11322"/>
<gene>
    <name evidence="2" type="ORF">SAMN04488542_11322</name>
</gene>
<dbReference type="CDD" id="cd00093">
    <property type="entry name" value="HTH_XRE"/>
    <property type="match status" value="1"/>
</dbReference>
<reference evidence="2 3" key="1">
    <citation type="submission" date="2016-10" db="EMBL/GenBank/DDBJ databases">
        <authorList>
            <person name="de Groot N.N."/>
        </authorList>
    </citation>
    <scope>NUCLEOTIDE SEQUENCE [LARGE SCALE GENOMIC DNA]</scope>
    <source>
        <strain evidence="2 3">DSM 28129</strain>
    </source>
</reference>
<dbReference type="InterPro" id="IPR010982">
    <property type="entry name" value="Lambda_DNA-bd_dom_sf"/>
</dbReference>
<dbReference type="GO" id="GO:0003677">
    <property type="term" value="F:DNA binding"/>
    <property type="evidence" value="ECO:0007669"/>
    <property type="project" value="UniProtKB-KW"/>
</dbReference>
<organism evidence="2 3">
    <name type="scientific">Fontibacillus panacisegetis</name>
    <dbReference type="NCBI Taxonomy" id="670482"/>
    <lineage>
        <taxon>Bacteria</taxon>
        <taxon>Bacillati</taxon>
        <taxon>Bacillota</taxon>
        <taxon>Bacilli</taxon>
        <taxon>Bacillales</taxon>
        <taxon>Paenibacillaceae</taxon>
        <taxon>Fontibacillus</taxon>
    </lineage>
</organism>
<evidence type="ECO:0000259" key="1">
    <source>
        <dbReference type="PROSITE" id="PS50943"/>
    </source>
</evidence>
<evidence type="ECO:0000313" key="3">
    <source>
        <dbReference type="Proteomes" id="UP000198972"/>
    </source>
</evidence>
<dbReference type="EMBL" id="FNBG01000013">
    <property type="protein sequence ID" value="SDF58093.1"/>
    <property type="molecule type" value="Genomic_DNA"/>
</dbReference>
<feature type="domain" description="HTH cro/C1-type" evidence="1">
    <location>
        <begin position="6"/>
        <end position="60"/>
    </location>
</feature>
<accession>A0A1G7M8K8</accession>
<dbReference type="Proteomes" id="UP000198972">
    <property type="component" value="Unassembled WGS sequence"/>
</dbReference>
<dbReference type="InterPro" id="IPR001387">
    <property type="entry name" value="Cro/C1-type_HTH"/>
</dbReference>
<dbReference type="Gene3D" id="1.10.260.40">
    <property type="entry name" value="lambda repressor-like DNA-binding domains"/>
    <property type="match status" value="1"/>
</dbReference>
<dbReference type="Pfam" id="PF01381">
    <property type="entry name" value="HTH_3"/>
    <property type="match status" value="1"/>
</dbReference>
<name>A0A1G7M8K8_9BACL</name>
<protein>
    <submittedName>
        <fullName evidence="2">DNA-binding transcriptional regulator, XRE-family HTH domain</fullName>
    </submittedName>
</protein>
<keyword evidence="3" id="KW-1185">Reference proteome</keyword>
<dbReference type="SUPFAM" id="SSF47413">
    <property type="entry name" value="lambda repressor-like DNA-binding domains"/>
    <property type="match status" value="1"/>
</dbReference>
<keyword evidence="2" id="KW-0238">DNA-binding</keyword>
<dbReference type="SMART" id="SM00530">
    <property type="entry name" value="HTH_XRE"/>
    <property type="match status" value="1"/>
</dbReference>
<dbReference type="AlphaFoldDB" id="A0A1G7M8K8"/>
<sequence length="104" mass="11941">MIGDVLKRTRAIYGYKASEMSSLLGISNSYLSEIENNKKQPSLDLLQNYSKVLGIKLSSLILLSENFEEASKNDRSQEFIKNMMLRLINFMSKDKDELSEEKKV</sequence>
<dbReference type="PROSITE" id="PS50943">
    <property type="entry name" value="HTH_CROC1"/>
    <property type="match status" value="1"/>
</dbReference>